<reference evidence="2 3" key="1">
    <citation type="journal article" date="2024" name="IMA Fungus">
        <title>IMA Genome - F19 : A genome assembly and annotation guide to empower mycologists, including annotated draft genome sequences of Ceratocystis pirilliformis, Diaporthe australafricana, Fusarium ophioides, Paecilomyces lecythidis, and Sporothrix stenoceras.</title>
        <authorList>
            <person name="Aylward J."/>
            <person name="Wilson A.M."/>
            <person name="Visagie C.M."/>
            <person name="Spraker J."/>
            <person name="Barnes I."/>
            <person name="Buitendag C."/>
            <person name="Ceriani C."/>
            <person name="Del Mar Angel L."/>
            <person name="du Plessis D."/>
            <person name="Fuchs T."/>
            <person name="Gasser K."/>
            <person name="Kramer D."/>
            <person name="Li W."/>
            <person name="Munsamy K."/>
            <person name="Piso A."/>
            <person name="Price J.L."/>
            <person name="Sonnekus B."/>
            <person name="Thomas C."/>
            <person name="van der Nest A."/>
            <person name="van Dijk A."/>
            <person name="van Heerden A."/>
            <person name="van Vuuren N."/>
            <person name="Yilmaz N."/>
            <person name="Duong T.A."/>
            <person name="van der Merwe N.A."/>
            <person name="Wingfield M.J."/>
            <person name="Wingfield B.D."/>
        </authorList>
    </citation>
    <scope>NUCLEOTIDE SEQUENCE [LARGE SCALE GENOMIC DNA]</scope>
    <source>
        <strain evidence="2 3">CMW 18300</strain>
    </source>
</reference>
<feature type="domain" description="Calcineurin-like phosphoesterase" evidence="1">
    <location>
        <begin position="181"/>
        <end position="434"/>
    </location>
</feature>
<comment type="caution">
    <text evidence="2">The sequence shown here is derived from an EMBL/GenBank/DDBJ whole genome shotgun (WGS) entry which is preliminary data.</text>
</comment>
<name>A0ABR3Y703_9PEZI</name>
<evidence type="ECO:0000313" key="3">
    <source>
        <dbReference type="Proteomes" id="UP001583177"/>
    </source>
</evidence>
<gene>
    <name evidence="2" type="ORF">Daus18300_000188</name>
</gene>
<evidence type="ECO:0000313" key="2">
    <source>
        <dbReference type="EMBL" id="KAL1884078.1"/>
    </source>
</evidence>
<dbReference type="Proteomes" id="UP001583177">
    <property type="component" value="Unassembled WGS sequence"/>
</dbReference>
<organism evidence="2 3">
    <name type="scientific">Diaporthe australafricana</name>
    <dbReference type="NCBI Taxonomy" id="127596"/>
    <lineage>
        <taxon>Eukaryota</taxon>
        <taxon>Fungi</taxon>
        <taxon>Dikarya</taxon>
        <taxon>Ascomycota</taxon>
        <taxon>Pezizomycotina</taxon>
        <taxon>Sordariomycetes</taxon>
        <taxon>Sordariomycetidae</taxon>
        <taxon>Diaporthales</taxon>
        <taxon>Diaporthaceae</taxon>
        <taxon>Diaporthe</taxon>
    </lineage>
</organism>
<keyword evidence="3" id="KW-1185">Reference proteome</keyword>
<evidence type="ECO:0000259" key="1">
    <source>
        <dbReference type="Pfam" id="PF00149"/>
    </source>
</evidence>
<dbReference type="EMBL" id="JAWRVE010000001">
    <property type="protein sequence ID" value="KAL1884078.1"/>
    <property type="molecule type" value="Genomic_DNA"/>
</dbReference>
<dbReference type="CDD" id="cd07383">
    <property type="entry name" value="MPP_Dcr2"/>
    <property type="match status" value="1"/>
</dbReference>
<proteinExistence type="predicted"/>
<dbReference type="InterPro" id="IPR004843">
    <property type="entry name" value="Calcineurin-like_PHP"/>
</dbReference>
<protein>
    <recommendedName>
        <fullName evidence="1">Calcineurin-like phosphoesterase domain-containing protein</fullName>
    </recommendedName>
</protein>
<sequence>MHPSKKSTPIDPSASVITDLALSFGDETNDASTHAKNSVRWHRIEKELYLHTAGSTAWLHIAEASVNDLTTDDLVVTDIRVEDLVTSPGLESPWESRPSGIWVLRNNYTGECHDVVTSVDILFGVDAVDPRPQWTLLQRPLQLRAMPDVPVARLSLRHGIVQSGPSGPRPELQVNREGKFKISQISDTHMVTGVGVCRDAIDAQGHPLPPSEADPLTVGFIEGILDIEKPDLVVLTGDQVHHDIPDCQSALFKVVAPLVKRAIPWAAVFGNHDDEGAYALSRSEQMALLSSLPFSLCQPGPENVDGVGNYFLQVLSPSPSKAPVLTVFLLDSHGEIRSDVKDPDYDCIRPSQINWFVNTSQELKGAREKVQSQHDLHLALVFMHIPLPEYAESDLIIRSGHRGEPTEGPSFNSHFYDALVEEDVTAVGCGHDHVNDFCGLKEDRQERSSSTPQLGPWLCYGGSSGFGGYSSYYGKRYHRRTRVWEFDASNGSIKTWKRVEYSGVRTDEIVLAEGGAVVAPP</sequence>
<accession>A0ABR3Y703</accession>
<dbReference type="SUPFAM" id="SSF56300">
    <property type="entry name" value="Metallo-dependent phosphatases"/>
    <property type="match status" value="1"/>
</dbReference>
<dbReference type="InterPro" id="IPR029052">
    <property type="entry name" value="Metallo-depent_PP-like"/>
</dbReference>
<dbReference type="Pfam" id="PF00149">
    <property type="entry name" value="Metallophos"/>
    <property type="match status" value="1"/>
</dbReference>
<dbReference type="PANTHER" id="PTHR32440:SF0">
    <property type="entry name" value="PHOSPHATASE DCR2-RELATED"/>
    <property type="match status" value="1"/>
</dbReference>
<dbReference type="Gene3D" id="3.60.21.10">
    <property type="match status" value="1"/>
</dbReference>
<dbReference type="PANTHER" id="PTHR32440">
    <property type="entry name" value="PHOSPHATASE DCR2-RELATED-RELATED"/>
    <property type="match status" value="1"/>
</dbReference>